<protein>
    <submittedName>
        <fullName evidence="2">Uncharacterized protein</fullName>
    </submittedName>
</protein>
<organism evidence="2 3">
    <name type="scientific">Phytophthora nicotianae</name>
    <name type="common">Potato buckeye rot agent</name>
    <name type="synonym">Phytophthora parasitica</name>
    <dbReference type="NCBI Taxonomy" id="4792"/>
    <lineage>
        <taxon>Eukaryota</taxon>
        <taxon>Sar</taxon>
        <taxon>Stramenopiles</taxon>
        <taxon>Oomycota</taxon>
        <taxon>Peronosporomycetes</taxon>
        <taxon>Peronosporales</taxon>
        <taxon>Peronosporaceae</taxon>
        <taxon>Phytophthora</taxon>
    </lineage>
</organism>
<reference evidence="1" key="1">
    <citation type="submission" date="2013-11" db="EMBL/GenBank/DDBJ databases">
        <title>The Genome Sequence of Phytophthora parasitica CJ02B3.</title>
        <authorList>
            <consortium name="The Broad Institute Genomics Platform"/>
            <person name="Russ C."/>
            <person name="Tyler B."/>
            <person name="Panabieres F."/>
            <person name="Shan W."/>
            <person name="Tripathy S."/>
            <person name="Grunwald N."/>
            <person name="Machado M."/>
            <person name="Johnson C.S."/>
            <person name="Arredondo F."/>
            <person name="Hong C."/>
            <person name="Coffey M."/>
            <person name="Young S.K."/>
            <person name="Zeng Q."/>
            <person name="Gargeya S."/>
            <person name="Fitzgerald M."/>
            <person name="Abouelleil A."/>
            <person name="Alvarado L."/>
            <person name="Chapman S.B."/>
            <person name="Gainer-Dewar J."/>
            <person name="Goldberg J."/>
            <person name="Griggs A."/>
            <person name="Gujja S."/>
            <person name="Hansen M."/>
            <person name="Howarth C."/>
            <person name="Imamovic A."/>
            <person name="Ireland A."/>
            <person name="Larimer J."/>
            <person name="McCowan C."/>
            <person name="Murphy C."/>
            <person name="Pearson M."/>
            <person name="Poon T.W."/>
            <person name="Priest M."/>
            <person name="Roberts A."/>
            <person name="Saif S."/>
            <person name="Shea T."/>
            <person name="Sykes S."/>
            <person name="Wortman J."/>
            <person name="Nusbaum C."/>
            <person name="Birren B."/>
        </authorList>
    </citation>
    <scope>NUCLEOTIDE SEQUENCE [LARGE SCALE GENOMIC DNA]</scope>
    <source>
        <strain evidence="1">CJ02B3</strain>
    </source>
</reference>
<dbReference type="EMBL" id="KI684442">
    <property type="protein sequence ID" value="ETK95056.1"/>
    <property type="molecule type" value="Genomic_DNA"/>
</dbReference>
<sequence>MLLILVPAAIPASTNVAKNAWANAIEPAVPKAQLERLFFILF</sequence>
<dbReference type="AlphaFoldDB" id="W2JS12"/>
<reference evidence="2 3" key="2">
    <citation type="submission" date="2013-11" db="EMBL/GenBank/DDBJ databases">
        <title>The Genome Sequence of Phytophthora parasitica CJ05E6.</title>
        <authorList>
            <consortium name="The Broad Institute Genomics Platform"/>
            <person name="Russ C."/>
            <person name="Tyler B."/>
            <person name="Panabieres F."/>
            <person name="Shan W."/>
            <person name="Tripathy S."/>
            <person name="Grunwald N."/>
            <person name="Machado M."/>
            <person name="Johnson C.S."/>
            <person name="Arredondo F."/>
            <person name="Hong C."/>
            <person name="Coffey M."/>
            <person name="Young S.K."/>
            <person name="Zeng Q."/>
            <person name="Gargeya S."/>
            <person name="Fitzgerald M."/>
            <person name="Abouelleil A."/>
            <person name="Alvarado L."/>
            <person name="Chapman S.B."/>
            <person name="Gainer-Dewar J."/>
            <person name="Goldberg J."/>
            <person name="Griggs A."/>
            <person name="Gujja S."/>
            <person name="Hansen M."/>
            <person name="Howarth C."/>
            <person name="Imamovic A."/>
            <person name="Ireland A."/>
            <person name="Larimer J."/>
            <person name="McCowan C."/>
            <person name="Murphy C."/>
            <person name="Pearson M."/>
            <person name="Poon T.W."/>
            <person name="Priest M."/>
            <person name="Roberts A."/>
            <person name="Saif S."/>
            <person name="Shea T."/>
            <person name="Sykes S."/>
            <person name="Wortman J."/>
            <person name="Nusbaum C."/>
            <person name="Birren B."/>
        </authorList>
    </citation>
    <scope>NUCLEOTIDE SEQUENCE [LARGE SCALE GENOMIC DNA]</scope>
    <source>
        <strain evidence="2 3">CJ05E6</strain>
    </source>
</reference>
<gene>
    <name evidence="1" type="ORF">L915_01988</name>
    <name evidence="2" type="ORF">L916_01942</name>
</gene>
<proteinExistence type="predicted"/>
<evidence type="ECO:0000313" key="1">
    <source>
        <dbReference type="EMBL" id="ETK95056.1"/>
    </source>
</evidence>
<evidence type="ECO:0000313" key="2">
    <source>
        <dbReference type="EMBL" id="ETL48463.1"/>
    </source>
</evidence>
<dbReference type="Proteomes" id="UP000053864">
    <property type="component" value="Unassembled WGS sequence"/>
</dbReference>
<dbReference type="Proteomes" id="UP000053236">
    <property type="component" value="Unassembled WGS sequence"/>
</dbReference>
<dbReference type="EMBL" id="KI670911">
    <property type="protein sequence ID" value="ETL48463.1"/>
    <property type="molecule type" value="Genomic_DNA"/>
</dbReference>
<name>W2JS12_PHYNI</name>
<accession>W2JS12</accession>
<evidence type="ECO:0000313" key="3">
    <source>
        <dbReference type="Proteomes" id="UP000053864"/>
    </source>
</evidence>